<evidence type="ECO:0000259" key="6">
    <source>
        <dbReference type="PROSITE" id="PS51007"/>
    </source>
</evidence>
<keyword evidence="2 4" id="KW-0479">Metal-binding</keyword>
<evidence type="ECO:0000256" key="2">
    <source>
        <dbReference type="ARBA" id="ARBA00022723"/>
    </source>
</evidence>
<keyword evidence="5" id="KW-0732">Signal</keyword>
<accession>A0A7W6G5E4</accession>
<dbReference type="GO" id="GO:0046872">
    <property type="term" value="F:metal ion binding"/>
    <property type="evidence" value="ECO:0007669"/>
    <property type="project" value="UniProtKB-KW"/>
</dbReference>
<dbReference type="Proteomes" id="UP000548867">
    <property type="component" value="Unassembled WGS sequence"/>
</dbReference>
<gene>
    <name evidence="7" type="ORF">GGR38_000922</name>
</gene>
<dbReference type="PANTHER" id="PTHR33751">
    <property type="entry name" value="CBB3-TYPE CYTOCHROME C OXIDASE SUBUNIT FIXP"/>
    <property type="match status" value="1"/>
</dbReference>
<evidence type="ECO:0000256" key="5">
    <source>
        <dbReference type="SAM" id="SignalP"/>
    </source>
</evidence>
<organism evidence="7 8">
    <name type="scientific">Novosphingobium sediminicola</name>
    <dbReference type="NCBI Taxonomy" id="563162"/>
    <lineage>
        <taxon>Bacteria</taxon>
        <taxon>Pseudomonadati</taxon>
        <taxon>Pseudomonadota</taxon>
        <taxon>Alphaproteobacteria</taxon>
        <taxon>Sphingomonadales</taxon>
        <taxon>Sphingomonadaceae</taxon>
        <taxon>Novosphingobium</taxon>
    </lineage>
</organism>
<feature type="chain" id="PRO_5031127169" evidence="5">
    <location>
        <begin position="19"/>
        <end position="243"/>
    </location>
</feature>
<dbReference type="RefSeq" id="WP_183623162.1">
    <property type="nucleotide sequence ID" value="NZ_JACIDX010000003.1"/>
</dbReference>
<evidence type="ECO:0000256" key="4">
    <source>
        <dbReference type="PROSITE-ProRule" id="PRU00433"/>
    </source>
</evidence>
<dbReference type="Gene3D" id="1.10.760.10">
    <property type="entry name" value="Cytochrome c-like domain"/>
    <property type="match status" value="2"/>
</dbReference>
<dbReference type="EMBL" id="JACIDX010000003">
    <property type="protein sequence ID" value="MBB3953995.1"/>
    <property type="molecule type" value="Genomic_DNA"/>
</dbReference>
<keyword evidence="3 4" id="KW-0408">Iron</keyword>
<comment type="caution">
    <text evidence="7">The sequence shown here is derived from an EMBL/GenBank/DDBJ whole genome shotgun (WGS) entry which is preliminary data.</text>
</comment>
<dbReference type="InterPro" id="IPR050597">
    <property type="entry name" value="Cytochrome_c_Oxidase_Subunit"/>
</dbReference>
<dbReference type="PANTHER" id="PTHR33751:SF1">
    <property type="entry name" value="CBB3-TYPE CYTOCHROME C OXIDASE SUBUNIT FIXP"/>
    <property type="match status" value="1"/>
</dbReference>
<proteinExistence type="predicted"/>
<dbReference type="GO" id="GO:0009055">
    <property type="term" value="F:electron transfer activity"/>
    <property type="evidence" value="ECO:0007669"/>
    <property type="project" value="InterPro"/>
</dbReference>
<dbReference type="PROSITE" id="PS51007">
    <property type="entry name" value="CYTC"/>
    <property type="match status" value="2"/>
</dbReference>
<protein>
    <submittedName>
        <fullName evidence="7">Cytochrome c oxidase cbb3-type subunit 3</fullName>
    </submittedName>
</protein>
<dbReference type="Pfam" id="PF00034">
    <property type="entry name" value="Cytochrom_C"/>
    <property type="match status" value="1"/>
</dbReference>
<feature type="signal peptide" evidence="5">
    <location>
        <begin position="1"/>
        <end position="18"/>
    </location>
</feature>
<dbReference type="PROSITE" id="PS51257">
    <property type="entry name" value="PROKAR_LIPOPROTEIN"/>
    <property type="match status" value="1"/>
</dbReference>
<dbReference type="SUPFAM" id="SSF46626">
    <property type="entry name" value="Cytochrome c"/>
    <property type="match status" value="2"/>
</dbReference>
<keyword evidence="8" id="KW-1185">Reference proteome</keyword>
<evidence type="ECO:0000256" key="1">
    <source>
        <dbReference type="ARBA" id="ARBA00022617"/>
    </source>
</evidence>
<evidence type="ECO:0000313" key="8">
    <source>
        <dbReference type="Proteomes" id="UP000548867"/>
    </source>
</evidence>
<keyword evidence="1 4" id="KW-0349">Heme</keyword>
<dbReference type="AlphaFoldDB" id="A0A7W6G5E4"/>
<name>A0A7W6G5E4_9SPHN</name>
<dbReference type="InterPro" id="IPR036909">
    <property type="entry name" value="Cyt_c-like_dom_sf"/>
</dbReference>
<sequence>MMRSTRSLLALASLAALAACGADRPSAALEAASANAIWDNPKLRAEAIRLAPPLFALHCASCHGADLKGAPGAHAPDLTDDRWLFGGEDIDTFNMKASDVEQTILHGIRAPDPNTRNWPTMPARGVGQSLEPDEIAAVTEYVLKLSGQPFDAKQIPLGKETFEVEGGCYDCHTLQGWGDPATGAADLTRPRTWLFGRDRASVAQTVREGRVNSSPAFAGKISATDAKILSAYVLSRAKTLHYN</sequence>
<feature type="domain" description="Cytochrome c" evidence="6">
    <location>
        <begin position="46"/>
        <end position="146"/>
    </location>
</feature>
<evidence type="ECO:0000313" key="7">
    <source>
        <dbReference type="EMBL" id="MBB3953995.1"/>
    </source>
</evidence>
<dbReference type="GO" id="GO:0020037">
    <property type="term" value="F:heme binding"/>
    <property type="evidence" value="ECO:0007669"/>
    <property type="project" value="InterPro"/>
</dbReference>
<dbReference type="InterPro" id="IPR009056">
    <property type="entry name" value="Cyt_c-like_dom"/>
</dbReference>
<evidence type="ECO:0000256" key="3">
    <source>
        <dbReference type="ARBA" id="ARBA00023004"/>
    </source>
</evidence>
<reference evidence="7 8" key="1">
    <citation type="submission" date="2020-08" db="EMBL/GenBank/DDBJ databases">
        <title>Genomic Encyclopedia of Type Strains, Phase IV (KMG-IV): sequencing the most valuable type-strain genomes for metagenomic binning, comparative biology and taxonomic classification.</title>
        <authorList>
            <person name="Goeker M."/>
        </authorList>
    </citation>
    <scope>NUCLEOTIDE SEQUENCE [LARGE SCALE GENOMIC DNA]</scope>
    <source>
        <strain evidence="7 8">DSM 27057</strain>
    </source>
</reference>
<feature type="domain" description="Cytochrome c" evidence="6">
    <location>
        <begin position="153"/>
        <end position="237"/>
    </location>
</feature>